<dbReference type="GO" id="GO:0005886">
    <property type="term" value="C:plasma membrane"/>
    <property type="evidence" value="ECO:0007669"/>
    <property type="project" value="UniProtKB-SubCell"/>
</dbReference>
<keyword evidence="3" id="KW-0813">Transport</keyword>
<evidence type="ECO:0000256" key="5">
    <source>
        <dbReference type="ARBA" id="ARBA00022519"/>
    </source>
</evidence>
<evidence type="ECO:0000256" key="3">
    <source>
        <dbReference type="ARBA" id="ARBA00022448"/>
    </source>
</evidence>
<dbReference type="PANTHER" id="PTHR33446">
    <property type="entry name" value="PROTEIN TONB-RELATED"/>
    <property type="match status" value="1"/>
</dbReference>
<evidence type="ECO:0000259" key="12">
    <source>
        <dbReference type="PROSITE" id="PS52015"/>
    </source>
</evidence>
<dbReference type="Gene3D" id="3.30.1150.10">
    <property type="match status" value="1"/>
</dbReference>
<feature type="transmembrane region" description="Helical" evidence="11">
    <location>
        <begin position="20"/>
        <end position="41"/>
    </location>
</feature>
<sequence>MSTFLQKLDSHLPFNKIERIIIAIVLLLHALPALEFLHWSAPKPQLDDTRVMANLVSPDTAGAKAEQAPAAPPPKPKEEPKKKKTEEKPSQKPTPKQASEAPTPPSPQQSKSDASSSQSQMQNASVAPATSGGASGTPIQTDIGKLVVVYQPDADAYYPSFSKRSGEQGAVVVRLIIDESGSVEDVALLQSSTFPRLDRAATDIGKRYRFKPFLVNGAPQKISTNLLIKFNLKN</sequence>
<evidence type="ECO:0000256" key="6">
    <source>
        <dbReference type="ARBA" id="ARBA00022692"/>
    </source>
</evidence>
<dbReference type="Proteomes" id="UP000182060">
    <property type="component" value="Chromosome"/>
</dbReference>
<proteinExistence type="inferred from homology"/>
<feature type="domain" description="TonB C-terminal" evidence="12">
    <location>
        <begin position="143"/>
        <end position="234"/>
    </location>
</feature>
<evidence type="ECO:0000256" key="10">
    <source>
        <dbReference type="SAM" id="MobiDB-lite"/>
    </source>
</evidence>
<dbReference type="EMBL" id="CP015017">
    <property type="protein sequence ID" value="APC01283.1"/>
    <property type="molecule type" value="Genomic_DNA"/>
</dbReference>
<feature type="compositionally biased region" description="Low complexity" evidence="10">
    <location>
        <begin position="108"/>
        <end position="127"/>
    </location>
</feature>
<feature type="compositionally biased region" description="Basic and acidic residues" evidence="10">
    <location>
        <begin position="75"/>
        <end position="90"/>
    </location>
</feature>
<keyword evidence="8 11" id="KW-1133">Transmembrane helix</keyword>
<keyword evidence="9 11" id="KW-0472">Membrane</keyword>
<dbReference type="InterPro" id="IPR037682">
    <property type="entry name" value="TonB_C"/>
</dbReference>
<dbReference type="PROSITE" id="PS52015">
    <property type="entry name" value="TONB_CTD"/>
    <property type="match status" value="1"/>
</dbReference>
<dbReference type="SUPFAM" id="SSF74653">
    <property type="entry name" value="TolA/TonB C-terminal domain"/>
    <property type="match status" value="1"/>
</dbReference>
<comment type="similarity">
    <text evidence="2">Belongs to the TonB family.</text>
</comment>
<dbReference type="GO" id="GO:0015031">
    <property type="term" value="P:protein transport"/>
    <property type="evidence" value="ECO:0007669"/>
    <property type="project" value="UniProtKB-KW"/>
</dbReference>
<keyword evidence="6 11" id="KW-0812">Transmembrane</keyword>
<dbReference type="NCBIfam" id="TIGR01352">
    <property type="entry name" value="tonB_Cterm"/>
    <property type="match status" value="1"/>
</dbReference>
<evidence type="ECO:0000256" key="11">
    <source>
        <dbReference type="SAM" id="Phobius"/>
    </source>
</evidence>
<evidence type="ECO:0000256" key="4">
    <source>
        <dbReference type="ARBA" id="ARBA00022475"/>
    </source>
</evidence>
<feature type="region of interest" description="Disordered" evidence="10">
    <location>
        <begin position="60"/>
        <end position="137"/>
    </location>
</feature>
<dbReference type="Pfam" id="PF03544">
    <property type="entry name" value="TonB_C"/>
    <property type="match status" value="1"/>
</dbReference>
<comment type="subcellular location">
    <subcellularLocation>
        <location evidence="1">Cell inner membrane</location>
        <topology evidence="1">Single-pass membrane protein</topology>
        <orientation evidence="1">Periplasmic side</orientation>
    </subcellularLocation>
</comment>
<dbReference type="AlphaFoldDB" id="A0AAC9IXN0"/>
<evidence type="ECO:0000256" key="9">
    <source>
        <dbReference type="ARBA" id="ARBA00023136"/>
    </source>
</evidence>
<dbReference type="RefSeq" id="WP_071539293.1">
    <property type="nucleotide sequence ID" value="NZ_CP015016.1"/>
</dbReference>
<reference evidence="13" key="1">
    <citation type="journal article" date="2017" name="Appl. Environ. Microbiol.">
        <title>Microdiversification of a pelagic Polynucleobacter species is mainly driven by acquisition of genomic islands from a partially interspecific gene pool.</title>
        <authorList>
            <person name="Hoetzinger M."/>
            <person name="Hahn M.W."/>
            <person name="Jezberova J."/>
            <person name="Schmidt J."/>
            <person name="Koll U."/>
        </authorList>
    </citation>
    <scope>NUCLEOTIDE SEQUENCE</scope>
    <source>
        <strain evidence="13">MWH-RechtKol4</strain>
    </source>
</reference>
<dbReference type="GO" id="GO:0055085">
    <property type="term" value="P:transmembrane transport"/>
    <property type="evidence" value="ECO:0007669"/>
    <property type="project" value="InterPro"/>
</dbReference>
<gene>
    <name evidence="13" type="ORF">AOC25_06500</name>
</gene>
<accession>A0AAC9IXN0</accession>
<dbReference type="InterPro" id="IPR006260">
    <property type="entry name" value="TonB/TolA_C"/>
</dbReference>
<name>A0AAC9IXN0_9BURK</name>
<evidence type="ECO:0000313" key="14">
    <source>
        <dbReference type="Proteomes" id="UP000182060"/>
    </source>
</evidence>
<evidence type="ECO:0000313" key="13">
    <source>
        <dbReference type="EMBL" id="APC01283.1"/>
    </source>
</evidence>
<organism evidence="13 14">
    <name type="scientific">Polynucleobacter asymbioticus</name>
    <dbReference type="NCBI Taxonomy" id="576611"/>
    <lineage>
        <taxon>Bacteria</taxon>
        <taxon>Pseudomonadati</taxon>
        <taxon>Pseudomonadota</taxon>
        <taxon>Betaproteobacteria</taxon>
        <taxon>Burkholderiales</taxon>
        <taxon>Burkholderiaceae</taxon>
        <taxon>Polynucleobacter</taxon>
    </lineage>
</organism>
<keyword evidence="7" id="KW-0653">Protein transport</keyword>
<evidence type="ECO:0000256" key="1">
    <source>
        <dbReference type="ARBA" id="ARBA00004383"/>
    </source>
</evidence>
<evidence type="ECO:0000256" key="2">
    <source>
        <dbReference type="ARBA" id="ARBA00006555"/>
    </source>
</evidence>
<dbReference type="InterPro" id="IPR051045">
    <property type="entry name" value="TonB-dependent_transducer"/>
</dbReference>
<keyword evidence="4" id="KW-1003">Cell membrane</keyword>
<protein>
    <submittedName>
        <fullName evidence="13">Energy transducer TonB</fullName>
    </submittedName>
</protein>
<evidence type="ECO:0000256" key="7">
    <source>
        <dbReference type="ARBA" id="ARBA00022927"/>
    </source>
</evidence>
<evidence type="ECO:0000256" key="8">
    <source>
        <dbReference type="ARBA" id="ARBA00022989"/>
    </source>
</evidence>
<keyword evidence="5" id="KW-0997">Cell inner membrane</keyword>